<feature type="domain" description="POP1 C-terminal" evidence="7">
    <location>
        <begin position="744"/>
        <end position="831"/>
    </location>
</feature>
<dbReference type="PANTHER" id="PTHR22731:SF3">
    <property type="entry name" value="RIBONUCLEASES P_MRP PROTEIN SUBUNIT POP1"/>
    <property type="match status" value="1"/>
</dbReference>
<dbReference type="Proteomes" id="UP000236161">
    <property type="component" value="Unassembled WGS sequence"/>
</dbReference>
<sequence>MPPRAPPTDRSKPSRPLQSSIPPRATPPPRLLFINKFAESRAPELESLHSIVSDRLNHDFRQRRDKRRRTTGFRRGKNFQRKRSQLGYGDAAADGRGGTEASDGKNGGGEADASDGKARDGKEKKCSRRVRRRLELRRNPAVGFCASGDGTKRLRTHLWHAKRFTIVKRWGFYLPLGVHGRGKGSRAVLKRLKSGALIHDASYSHPVQLEGREEDILGIMRMVLSPLPSDVSGQKYKAVIYGSFYANSVLYHSRLPHAKFIAPVLYMWRPPREDESYVDPKESSAGGSLTRSECSTSFRQLWIWIHAASYNEGFNALSCACQKLMKETGFFVKCISMEGNIGRLEVIGEKSVKILQKILKPLPKLNGAATWPLLSCSALRACSNSRVQTLVLDPIGRCPSHAILSLIVQDPRNLPSDQAKFSQRNCCLSLSPLQNGLVQDSTAMLSSEESTEENNSFLSLLSMPESNEVLFSDCKKLWESSIKIKPPLPEDIICLQKHHERLKHFYLESAEFGESAGSATDDFDRSCPLILLKHPVHGKFNSGWSVILPLCWVKPFWMSFISNGAHAIGIREKRWIACSNGLPSFPYDFPDSIAYSSLMVAESAAADEAANLRPPAVRPIPVPLEPPWDCIAHTLSISYKVDESQRTSYLDFRDFEGLPSKQAEEPFEISIPRTSNHLIHLLKEQGQGLYFVRVLIHAYKEGSFEEGAVVCAPALADLPAWKPRSEDHEPLQMPQSFIKSYFTKQESGKWQLQLPQESSIPHWYRWPIGFITTGFVRGSSKPLAVGFCELRLLKWLKEQQAKEIELTGPEILVLVRNLRSSTYRRALATIVLEMQEEDLLFM</sequence>
<keyword evidence="3" id="KW-0539">Nucleus</keyword>
<feature type="region of interest" description="Disordered" evidence="4">
    <location>
        <begin position="1"/>
        <end position="30"/>
    </location>
</feature>
<dbReference type="GO" id="GO:0000172">
    <property type="term" value="C:ribonuclease MRP complex"/>
    <property type="evidence" value="ECO:0007669"/>
    <property type="project" value="InterPro"/>
</dbReference>
<feature type="compositionally biased region" description="Basic residues" evidence="4">
    <location>
        <begin position="63"/>
        <end position="84"/>
    </location>
</feature>
<evidence type="ECO:0000259" key="7">
    <source>
        <dbReference type="Pfam" id="PF22770"/>
    </source>
</evidence>
<keyword evidence="9" id="KW-1185">Reference proteome</keyword>
<dbReference type="EC" id="3.1.26.5" evidence="8"/>
<evidence type="ECO:0000313" key="8">
    <source>
        <dbReference type="EMBL" id="PKA51555.1"/>
    </source>
</evidence>
<evidence type="ECO:0000256" key="4">
    <source>
        <dbReference type="SAM" id="MobiDB-lite"/>
    </source>
</evidence>
<keyword evidence="2" id="KW-0819">tRNA processing</keyword>
<evidence type="ECO:0000256" key="1">
    <source>
        <dbReference type="ARBA" id="ARBA00004123"/>
    </source>
</evidence>
<dbReference type="PANTHER" id="PTHR22731">
    <property type="entry name" value="RIBONUCLEASES P/MRP PROTEIN SUBUNIT POP1"/>
    <property type="match status" value="1"/>
</dbReference>
<proteinExistence type="predicted"/>
<dbReference type="Pfam" id="PF22770">
    <property type="entry name" value="POP1_C"/>
    <property type="match status" value="1"/>
</dbReference>
<evidence type="ECO:0000256" key="2">
    <source>
        <dbReference type="ARBA" id="ARBA00022694"/>
    </source>
</evidence>
<feature type="region of interest" description="Disordered" evidence="4">
    <location>
        <begin position="62"/>
        <end position="129"/>
    </location>
</feature>
<dbReference type="InterPro" id="IPR009723">
    <property type="entry name" value="Pop1_N"/>
</dbReference>
<evidence type="ECO:0000259" key="5">
    <source>
        <dbReference type="Pfam" id="PF06978"/>
    </source>
</evidence>
<evidence type="ECO:0000256" key="3">
    <source>
        <dbReference type="ARBA" id="ARBA00023242"/>
    </source>
</evidence>
<dbReference type="InterPro" id="IPR012590">
    <property type="entry name" value="POPLD_dom"/>
</dbReference>
<name>A0A2I0A7R9_9ASPA</name>
<comment type="subcellular location">
    <subcellularLocation>
        <location evidence="1">Nucleus</location>
    </subcellularLocation>
</comment>
<keyword evidence="8" id="KW-0378">Hydrolase</keyword>
<dbReference type="GO" id="GO:0001682">
    <property type="term" value="P:tRNA 5'-leader removal"/>
    <property type="evidence" value="ECO:0007669"/>
    <property type="project" value="InterPro"/>
</dbReference>
<reference evidence="8 9" key="1">
    <citation type="journal article" date="2017" name="Nature">
        <title>The Apostasia genome and the evolution of orchids.</title>
        <authorList>
            <person name="Zhang G.Q."/>
            <person name="Liu K.W."/>
            <person name="Li Z."/>
            <person name="Lohaus R."/>
            <person name="Hsiao Y.Y."/>
            <person name="Niu S.C."/>
            <person name="Wang J.Y."/>
            <person name="Lin Y.C."/>
            <person name="Xu Q."/>
            <person name="Chen L.J."/>
            <person name="Yoshida K."/>
            <person name="Fujiwara S."/>
            <person name="Wang Z.W."/>
            <person name="Zhang Y.Q."/>
            <person name="Mitsuda N."/>
            <person name="Wang M."/>
            <person name="Liu G.H."/>
            <person name="Pecoraro L."/>
            <person name="Huang H.X."/>
            <person name="Xiao X.J."/>
            <person name="Lin M."/>
            <person name="Wu X.Y."/>
            <person name="Wu W.L."/>
            <person name="Chen Y.Y."/>
            <person name="Chang S.B."/>
            <person name="Sakamoto S."/>
            <person name="Ohme-Takagi M."/>
            <person name="Yagi M."/>
            <person name="Zeng S.J."/>
            <person name="Shen C.Y."/>
            <person name="Yeh C.M."/>
            <person name="Luo Y.B."/>
            <person name="Tsai W.C."/>
            <person name="Van de Peer Y."/>
            <person name="Liu Z.J."/>
        </authorList>
    </citation>
    <scope>NUCLEOTIDE SEQUENCE [LARGE SCALE GENOMIC DNA]</scope>
    <source>
        <strain evidence="9">cv. Shenzhen</strain>
        <tissue evidence="8">Stem</tissue>
    </source>
</reference>
<dbReference type="OrthoDB" id="442863at2759"/>
<dbReference type="STRING" id="1088818.A0A2I0A7R9"/>
<gene>
    <name evidence="8" type="ORF">AXF42_Ash002922</name>
</gene>
<feature type="domain" description="POPLD" evidence="6">
    <location>
        <begin position="543"/>
        <end position="619"/>
    </location>
</feature>
<dbReference type="Pfam" id="PF06978">
    <property type="entry name" value="POP1_N"/>
    <property type="match status" value="1"/>
</dbReference>
<feature type="compositionally biased region" description="Basic and acidic residues" evidence="4">
    <location>
        <begin position="114"/>
        <end position="124"/>
    </location>
</feature>
<dbReference type="EMBL" id="KZ452013">
    <property type="protein sequence ID" value="PKA51555.1"/>
    <property type="molecule type" value="Genomic_DNA"/>
</dbReference>
<feature type="domain" description="Pop1 N-terminal" evidence="5">
    <location>
        <begin position="85"/>
        <end position="211"/>
    </location>
</feature>
<evidence type="ECO:0000313" key="9">
    <source>
        <dbReference type="Proteomes" id="UP000236161"/>
    </source>
</evidence>
<accession>A0A2I0A7R9</accession>
<organism evidence="8 9">
    <name type="scientific">Apostasia shenzhenica</name>
    <dbReference type="NCBI Taxonomy" id="1088818"/>
    <lineage>
        <taxon>Eukaryota</taxon>
        <taxon>Viridiplantae</taxon>
        <taxon>Streptophyta</taxon>
        <taxon>Embryophyta</taxon>
        <taxon>Tracheophyta</taxon>
        <taxon>Spermatophyta</taxon>
        <taxon>Magnoliopsida</taxon>
        <taxon>Liliopsida</taxon>
        <taxon>Asparagales</taxon>
        <taxon>Orchidaceae</taxon>
        <taxon>Apostasioideae</taxon>
        <taxon>Apostasia</taxon>
    </lineage>
</organism>
<dbReference type="GO" id="GO:0005655">
    <property type="term" value="C:nucleolar ribonuclease P complex"/>
    <property type="evidence" value="ECO:0007669"/>
    <property type="project" value="InterPro"/>
</dbReference>
<protein>
    <submittedName>
        <fullName evidence="8">Ribonuclease P/MRP protein subunit POP1</fullName>
        <ecNumber evidence="8">3.1.26.5</ecNumber>
    </submittedName>
</protein>
<dbReference type="InterPro" id="IPR039182">
    <property type="entry name" value="Pop1"/>
</dbReference>
<dbReference type="Pfam" id="PF08170">
    <property type="entry name" value="POPLD"/>
    <property type="match status" value="1"/>
</dbReference>
<dbReference type="GO" id="GO:0004526">
    <property type="term" value="F:ribonuclease P activity"/>
    <property type="evidence" value="ECO:0007669"/>
    <property type="project" value="UniProtKB-EC"/>
</dbReference>
<evidence type="ECO:0000259" key="6">
    <source>
        <dbReference type="Pfam" id="PF08170"/>
    </source>
</evidence>
<dbReference type="AlphaFoldDB" id="A0A2I0A7R9"/>
<dbReference type="InterPro" id="IPR055079">
    <property type="entry name" value="POP1_C"/>
</dbReference>